<dbReference type="SUPFAM" id="SSF57959">
    <property type="entry name" value="Leucine zipper domain"/>
    <property type="match status" value="1"/>
</dbReference>
<reference evidence="3 4" key="1">
    <citation type="submission" date="2023-10" db="EMBL/GenBank/DDBJ databases">
        <title>Genomes of two closely related lineages of the louse Polyplax serrata with different host specificities.</title>
        <authorList>
            <person name="Martinu J."/>
            <person name="Tarabai H."/>
            <person name="Stefka J."/>
            <person name="Hypsa V."/>
        </authorList>
    </citation>
    <scope>NUCLEOTIDE SEQUENCE [LARGE SCALE GENOMIC DNA]</scope>
    <source>
        <strain evidence="3">HR10_N</strain>
    </source>
</reference>
<sequence length="203" mass="23161">MTGNKKIKAQSLKDGLNRHLPVTQEFRRNCSTTAVSVPYSGTFSPTGGSYISNGAGSSFTNLTPSTIQGTQHHLGIKNLAAKTAMLNHHHNNNNNNSASNNNNNNNRKNHKSVDKASDEYRRRRERNNIAVRKSREKAKLRSRETEEKVKLLVKENERLQKRIELLIEELNVLRSLFTNVGVLPEQLHRELNKHSDMFQQQHM</sequence>
<proteinExistence type="predicted"/>
<dbReference type="AlphaFoldDB" id="A0AAN8S402"/>
<dbReference type="PROSITE" id="PS50217">
    <property type="entry name" value="BZIP"/>
    <property type="match status" value="1"/>
</dbReference>
<feature type="region of interest" description="Disordered" evidence="1">
    <location>
        <begin position="88"/>
        <end position="146"/>
    </location>
</feature>
<feature type="compositionally biased region" description="Low complexity" evidence="1">
    <location>
        <begin position="92"/>
        <end position="106"/>
    </location>
</feature>
<dbReference type="CDD" id="cd14693">
    <property type="entry name" value="bZIP_CEBP"/>
    <property type="match status" value="1"/>
</dbReference>
<dbReference type="GO" id="GO:0006351">
    <property type="term" value="P:DNA-templated transcription"/>
    <property type="evidence" value="ECO:0007669"/>
    <property type="project" value="InterPro"/>
</dbReference>
<evidence type="ECO:0000313" key="3">
    <source>
        <dbReference type="EMBL" id="KAK6632892.1"/>
    </source>
</evidence>
<evidence type="ECO:0000313" key="4">
    <source>
        <dbReference type="Proteomes" id="UP001372834"/>
    </source>
</evidence>
<dbReference type="Proteomes" id="UP001372834">
    <property type="component" value="Unassembled WGS sequence"/>
</dbReference>
<dbReference type="GO" id="GO:0000978">
    <property type="term" value="F:RNA polymerase II cis-regulatory region sequence-specific DNA binding"/>
    <property type="evidence" value="ECO:0007669"/>
    <property type="project" value="TreeGrafter"/>
</dbReference>
<gene>
    <name evidence="3" type="ORF">RUM43_012631</name>
</gene>
<organism evidence="3 4">
    <name type="scientific">Polyplax serrata</name>
    <name type="common">Common mouse louse</name>
    <dbReference type="NCBI Taxonomy" id="468196"/>
    <lineage>
        <taxon>Eukaryota</taxon>
        <taxon>Metazoa</taxon>
        <taxon>Ecdysozoa</taxon>
        <taxon>Arthropoda</taxon>
        <taxon>Hexapoda</taxon>
        <taxon>Insecta</taxon>
        <taxon>Pterygota</taxon>
        <taxon>Neoptera</taxon>
        <taxon>Paraneoptera</taxon>
        <taxon>Psocodea</taxon>
        <taxon>Troctomorpha</taxon>
        <taxon>Phthiraptera</taxon>
        <taxon>Anoplura</taxon>
        <taxon>Polyplacidae</taxon>
        <taxon>Polyplax</taxon>
    </lineage>
</organism>
<feature type="compositionally biased region" description="Basic and acidic residues" evidence="1">
    <location>
        <begin position="111"/>
        <end position="122"/>
    </location>
</feature>
<comment type="caution">
    <text evidence="3">The sequence shown here is derived from an EMBL/GenBank/DDBJ whole genome shotgun (WGS) entry which is preliminary data.</text>
</comment>
<dbReference type="GO" id="GO:0000981">
    <property type="term" value="F:DNA-binding transcription factor activity, RNA polymerase II-specific"/>
    <property type="evidence" value="ECO:0007669"/>
    <property type="project" value="TreeGrafter"/>
</dbReference>
<evidence type="ECO:0000256" key="1">
    <source>
        <dbReference type="SAM" id="MobiDB-lite"/>
    </source>
</evidence>
<feature type="domain" description="BZIP" evidence="2">
    <location>
        <begin position="117"/>
        <end position="180"/>
    </location>
</feature>
<dbReference type="SMART" id="SM00338">
    <property type="entry name" value="BRLZ"/>
    <property type="match status" value="1"/>
</dbReference>
<dbReference type="InterPro" id="IPR031106">
    <property type="entry name" value="C/EBP"/>
</dbReference>
<dbReference type="InterPro" id="IPR046347">
    <property type="entry name" value="bZIP_sf"/>
</dbReference>
<dbReference type="GO" id="GO:0005634">
    <property type="term" value="C:nucleus"/>
    <property type="evidence" value="ECO:0007669"/>
    <property type="project" value="UniProtKB-ARBA"/>
</dbReference>
<accession>A0AAN8S402</accession>
<feature type="compositionally biased region" description="Basic and acidic residues" evidence="1">
    <location>
        <begin position="137"/>
        <end position="146"/>
    </location>
</feature>
<name>A0AAN8S402_POLSC</name>
<dbReference type="PANTHER" id="PTHR23334">
    <property type="entry name" value="CCAAT/ENHANCER BINDING PROTEIN"/>
    <property type="match status" value="1"/>
</dbReference>
<protein>
    <recommendedName>
        <fullName evidence="2">BZIP domain-containing protein</fullName>
    </recommendedName>
</protein>
<dbReference type="Gene3D" id="1.20.5.170">
    <property type="match status" value="1"/>
</dbReference>
<dbReference type="InterPro" id="IPR004827">
    <property type="entry name" value="bZIP"/>
</dbReference>
<evidence type="ECO:0000259" key="2">
    <source>
        <dbReference type="PROSITE" id="PS50217"/>
    </source>
</evidence>
<dbReference type="EMBL" id="JAWJWE010000006">
    <property type="protein sequence ID" value="KAK6632892.1"/>
    <property type="molecule type" value="Genomic_DNA"/>
</dbReference>
<dbReference type="Pfam" id="PF07716">
    <property type="entry name" value="bZIP_2"/>
    <property type="match status" value="1"/>
</dbReference>
<dbReference type="PANTHER" id="PTHR23334:SF20">
    <property type="entry name" value="BASIC LEUCINE ZIPPER 24"/>
    <property type="match status" value="1"/>
</dbReference>